<dbReference type="EMBL" id="JAYKXN010000003">
    <property type="protein sequence ID" value="KAK7301996.1"/>
    <property type="molecule type" value="Genomic_DNA"/>
</dbReference>
<keyword evidence="3" id="KW-1185">Reference proteome</keyword>
<organism evidence="2 3">
    <name type="scientific">Clitoria ternatea</name>
    <name type="common">Butterfly pea</name>
    <dbReference type="NCBI Taxonomy" id="43366"/>
    <lineage>
        <taxon>Eukaryota</taxon>
        <taxon>Viridiplantae</taxon>
        <taxon>Streptophyta</taxon>
        <taxon>Embryophyta</taxon>
        <taxon>Tracheophyta</taxon>
        <taxon>Spermatophyta</taxon>
        <taxon>Magnoliopsida</taxon>
        <taxon>eudicotyledons</taxon>
        <taxon>Gunneridae</taxon>
        <taxon>Pentapetalae</taxon>
        <taxon>rosids</taxon>
        <taxon>fabids</taxon>
        <taxon>Fabales</taxon>
        <taxon>Fabaceae</taxon>
        <taxon>Papilionoideae</taxon>
        <taxon>50 kb inversion clade</taxon>
        <taxon>NPAAA clade</taxon>
        <taxon>indigoferoid/millettioid clade</taxon>
        <taxon>Phaseoleae</taxon>
        <taxon>Clitoria</taxon>
    </lineage>
</organism>
<name>A0AAN9JPV1_CLITE</name>
<dbReference type="AlphaFoldDB" id="A0AAN9JPV1"/>
<keyword evidence="1" id="KW-0812">Transmembrane</keyword>
<proteinExistence type="predicted"/>
<dbReference type="Proteomes" id="UP001359559">
    <property type="component" value="Unassembled WGS sequence"/>
</dbReference>
<protein>
    <submittedName>
        <fullName evidence="2">Uncharacterized protein</fullName>
    </submittedName>
</protein>
<evidence type="ECO:0000313" key="2">
    <source>
        <dbReference type="EMBL" id="KAK7301996.1"/>
    </source>
</evidence>
<feature type="transmembrane region" description="Helical" evidence="1">
    <location>
        <begin position="14"/>
        <end position="33"/>
    </location>
</feature>
<sequence length="136" mass="15741">MDFDVLMKAHRDNLYRVLVLAFHVSEIWSMYIYQSILRETLSTKRFSTHYCGIHFRLLARGFIVAEQRSFDVIVDGIENCIIEARENLYPGSIYVNKVKFSQGFLPPMLISSPSFTLTVMPNVMSLGNQMRKDLVV</sequence>
<gene>
    <name evidence="2" type="ORF">RJT34_12873</name>
</gene>
<evidence type="ECO:0000313" key="3">
    <source>
        <dbReference type="Proteomes" id="UP001359559"/>
    </source>
</evidence>
<evidence type="ECO:0000256" key="1">
    <source>
        <dbReference type="SAM" id="Phobius"/>
    </source>
</evidence>
<reference evidence="2 3" key="1">
    <citation type="submission" date="2024-01" db="EMBL/GenBank/DDBJ databases">
        <title>The genomes of 5 underutilized Papilionoideae crops provide insights into root nodulation and disease resistance.</title>
        <authorList>
            <person name="Yuan L."/>
        </authorList>
    </citation>
    <scope>NUCLEOTIDE SEQUENCE [LARGE SCALE GENOMIC DNA]</scope>
    <source>
        <strain evidence="2">LY-2023</strain>
        <tissue evidence="2">Leaf</tissue>
    </source>
</reference>
<keyword evidence="1" id="KW-0472">Membrane</keyword>
<accession>A0AAN9JPV1</accession>
<comment type="caution">
    <text evidence="2">The sequence shown here is derived from an EMBL/GenBank/DDBJ whole genome shotgun (WGS) entry which is preliminary data.</text>
</comment>
<keyword evidence="1" id="KW-1133">Transmembrane helix</keyword>